<sequence length="49" mass="4856">MSLLGHCGDSPSGARVCRRAPCGAAGSLKFLAHRAGEGNGDHSCGLSST</sequence>
<protein>
    <submittedName>
        <fullName evidence="1">Uncharacterized protein</fullName>
    </submittedName>
</protein>
<comment type="caution">
    <text evidence="1">The sequence shown here is derived from an EMBL/GenBank/DDBJ whole genome shotgun (WGS) entry which is preliminary data.</text>
</comment>
<dbReference type="EMBL" id="AOPY01001705">
    <property type="protein sequence ID" value="EPJ34303.1"/>
    <property type="molecule type" value="Genomic_DNA"/>
</dbReference>
<evidence type="ECO:0000313" key="2">
    <source>
        <dbReference type="Proteomes" id="UP000015001"/>
    </source>
</evidence>
<dbReference type="Proteomes" id="UP000015001">
    <property type="component" value="Unassembled WGS sequence"/>
</dbReference>
<reference evidence="1 2" key="1">
    <citation type="submission" date="2013-02" db="EMBL/GenBank/DDBJ databases">
        <title>Draft Genome Sequence of Streptomyces afghaniensis, Which Produces Compounds of the Julimycin B-Complex.</title>
        <authorList>
            <person name="Gruening B.A."/>
            <person name="Praeg A."/>
            <person name="Erxleben A."/>
            <person name="Guenther S."/>
            <person name="Fiedler H.-P."/>
            <person name="Goodfellow M."/>
            <person name="Mueller M."/>
        </authorList>
    </citation>
    <scope>NUCLEOTIDE SEQUENCE [LARGE SCALE GENOMIC DNA]</scope>
    <source>
        <strain evidence="1 2">772</strain>
    </source>
</reference>
<dbReference type="HOGENOM" id="CLU_3140988_0_0_11"/>
<gene>
    <name evidence="1" type="ORF">STAFG_8661</name>
</gene>
<dbReference type="AlphaFoldDB" id="S4M555"/>
<keyword evidence="2" id="KW-1185">Reference proteome</keyword>
<organism evidence="1 2">
    <name type="scientific">Streptomyces afghaniensis 772</name>
    <dbReference type="NCBI Taxonomy" id="1283301"/>
    <lineage>
        <taxon>Bacteria</taxon>
        <taxon>Bacillati</taxon>
        <taxon>Actinomycetota</taxon>
        <taxon>Actinomycetes</taxon>
        <taxon>Kitasatosporales</taxon>
        <taxon>Streptomycetaceae</taxon>
        <taxon>Streptomyces</taxon>
    </lineage>
</organism>
<accession>S4M555</accession>
<proteinExistence type="predicted"/>
<evidence type="ECO:0000313" key="1">
    <source>
        <dbReference type="EMBL" id="EPJ34303.1"/>
    </source>
</evidence>
<name>S4M555_9ACTN</name>
<dbReference type="PATRIC" id="fig|1283301.3.peg.8593"/>